<evidence type="ECO:0000313" key="2">
    <source>
        <dbReference type="Proteomes" id="UP000243518"/>
    </source>
</evidence>
<organism evidence="1 2">
    <name type="scientific">Halopseudomonas aestusnigri</name>
    <dbReference type="NCBI Taxonomy" id="857252"/>
    <lineage>
        <taxon>Bacteria</taxon>
        <taxon>Pseudomonadati</taxon>
        <taxon>Pseudomonadota</taxon>
        <taxon>Gammaproteobacteria</taxon>
        <taxon>Pseudomonadales</taxon>
        <taxon>Pseudomonadaceae</taxon>
        <taxon>Halopseudomonas</taxon>
    </lineage>
</organism>
<keyword evidence="2" id="KW-1185">Reference proteome</keyword>
<dbReference type="Proteomes" id="UP000243518">
    <property type="component" value="Unassembled WGS sequence"/>
</dbReference>
<reference evidence="1 2" key="1">
    <citation type="submission" date="2016-10" db="EMBL/GenBank/DDBJ databases">
        <authorList>
            <person name="Varghese N."/>
            <person name="Submissions S."/>
        </authorList>
    </citation>
    <scope>NUCLEOTIDE SEQUENCE [LARGE SCALE GENOMIC DNA]</scope>
    <source>
        <strain evidence="1 2">CECT 8317</strain>
    </source>
</reference>
<sequence length="91" mass="9724">MNKVTAYNLTHNEGGEGYNPHLAAAQAEAEAKAEARIQHIIGNITTYKAAWGAALAKYSKNGQVATKDLAKIEAEAGVTQLEIQIVKSRMA</sequence>
<protein>
    <submittedName>
        <fullName evidence="1">Uncharacterized protein</fullName>
    </submittedName>
</protein>
<dbReference type="AlphaFoldDB" id="A0AAQ1G5B7"/>
<dbReference type="RefSeq" id="WP_088274005.1">
    <property type="nucleotide sequence ID" value="NZ_FNVE01000002.1"/>
</dbReference>
<name>A0AAQ1G5B7_9GAMM</name>
<proteinExistence type="predicted"/>
<accession>A0AAQ1G5B7</accession>
<evidence type="ECO:0000313" key="1">
    <source>
        <dbReference type="EMBL" id="SEF83872.1"/>
    </source>
</evidence>
<comment type="caution">
    <text evidence="1">The sequence shown here is derived from an EMBL/GenBank/DDBJ whole genome shotgun (WGS) entry which is preliminary data.</text>
</comment>
<dbReference type="EMBL" id="FNVE01000002">
    <property type="protein sequence ID" value="SEF83872.1"/>
    <property type="molecule type" value="Genomic_DNA"/>
</dbReference>
<gene>
    <name evidence="1" type="ORF">SAMN05216586_10272</name>
</gene>